<comment type="caution">
    <text evidence="3">The sequence shown here is derived from an EMBL/GenBank/DDBJ whole genome shotgun (WGS) entry which is preliminary data.</text>
</comment>
<feature type="compositionally biased region" description="Polar residues" evidence="1">
    <location>
        <begin position="78"/>
        <end position="89"/>
    </location>
</feature>
<keyword evidence="2" id="KW-1133">Transmembrane helix</keyword>
<dbReference type="RefSeq" id="WP_141292524.1">
    <property type="nucleotide sequence ID" value="NZ_BJCD01000001.1"/>
</dbReference>
<feature type="compositionally biased region" description="Low complexity" evidence="1">
    <location>
        <begin position="145"/>
        <end position="173"/>
    </location>
</feature>
<dbReference type="EMBL" id="BJCD01000001">
    <property type="protein sequence ID" value="GCL34125.1"/>
    <property type="molecule type" value="Genomic_DNA"/>
</dbReference>
<feature type="region of interest" description="Disordered" evidence="1">
    <location>
        <begin position="69"/>
        <end position="89"/>
    </location>
</feature>
<reference evidence="4" key="1">
    <citation type="submission" date="2019-02" db="EMBL/GenBank/DDBJ databases">
        <title>Draft genome sequence of Planktothrix agardhii NIES-905.</title>
        <authorList>
            <person name="Yamaguchi H."/>
            <person name="Suzuki S."/>
            <person name="Kawachi M."/>
        </authorList>
    </citation>
    <scope>NUCLEOTIDE SEQUENCE [LARGE SCALE GENOMIC DNA]</scope>
    <source>
        <strain evidence="4">CCAP 1459/11A</strain>
    </source>
</reference>
<evidence type="ECO:0000256" key="1">
    <source>
        <dbReference type="SAM" id="MobiDB-lite"/>
    </source>
</evidence>
<sequence length="205" mass="21600">MNNRPLNQPHSNRDTPDPVRDESIRQNERTKVNNDIAWSTIIGIGIAVLLSLGIGFLVWPSLFKPDDSKAPTVGPGQSELNTPKTQTPGRDTVIIEKNRTQEVVPVPVQVPQPKPNVNVTVPPTAPQPAPNVNVTVPPAAPQPKPNVNVTVPPTAPQAAPNVNVTVPPAAPQAEPKKDEVLPETNSSPTSEPSPPASGDTNGSGN</sequence>
<evidence type="ECO:0000313" key="4">
    <source>
        <dbReference type="Proteomes" id="UP000299794"/>
    </source>
</evidence>
<dbReference type="Proteomes" id="UP000299794">
    <property type="component" value="Unassembled WGS sequence"/>
</dbReference>
<organism evidence="3 4">
    <name type="scientific">Planktothrix agardhii CCAP 1459/11A</name>
    <dbReference type="NCBI Taxonomy" id="282420"/>
    <lineage>
        <taxon>Bacteria</taxon>
        <taxon>Bacillati</taxon>
        <taxon>Cyanobacteriota</taxon>
        <taxon>Cyanophyceae</taxon>
        <taxon>Oscillatoriophycideae</taxon>
        <taxon>Oscillatoriales</taxon>
        <taxon>Microcoleaceae</taxon>
        <taxon>Planktothrix</taxon>
    </lineage>
</organism>
<feature type="compositionally biased region" description="Basic and acidic residues" evidence="1">
    <location>
        <begin position="11"/>
        <end position="27"/>
    </location>
</feature>
<evidence type="ECO:0000256" key="2">
    <source>
        <dbReference type="SAM" id="Phobius"/>
    </source>
</evidence>
<keyword evidence="2" id="KW-0472">Membrane</keyword>
<protein>
    <submittedName>
        <fullName evidence="3">Uncharacterized protein</fullName>
    </submittedName>
</protein>
<feature type="region of interest" description="Disordered" evidence="1">
    <location>
        <begin position="124"/>
        <end position="205"/>
    </location>
</feature>
<feature type="region of interest" description="Disordered" evidence="1">
    <location>
        <begin position="1"/>
        <end position="27"/>
    </location>
</feature>
<gene>
    <name evidence="3" type="ORF">PA905_29130</name>
</gene>
<dbReference type="AlphaFoldDB" id="A0A479ZNT1"/>
<keyword evidence="2" id="KW-0812">Transmembrane</keyword>
<evidence type="ECO:0000313" key="3">
    <source>
        <dbReference type="EMBL" id="GCL34125.1"/>
    </source>
</evidence>
<feature type="transmembrane region" description="Helical" evidence="2">
    <location>
        <begin position="36"/>
        <end position="59"/>
    </location>
</feature>
<feature type="compositionally biased region" description="Polar residues" evidence="1">
    <location>
        <begin position="1"/>
        <end position="10"/>
    </location>
</feature>
<proteinExistence type="predicted"/>
<accession>A0A479ZNT1</accession>
<name>A0A479ZNT1_PLAAG</name>